<evidence type="ECO:0000256" key="11">
    <source>
        <dbReference type="PROSITE-ProRule" id="PRU01360"/>
    </source>
</evidence>
<keyword evidence="17" id="KW-1185">Reference proteome</keyword>
<reference evidence="16 17" key="1">
    <citation type="submission" date="2021-08" db="EMBL/GenBank/DDBJ databases">
        <title>Comparative Genomics Analysis of the Genus Qipengyuania Reveals Extensive Genetic Diversity and Metabolic Versatility, Including the Description of Fifteen Novel Species.</title>
        <authorList>
            <person name="Liu Y."/>
        </authorList>
    </citation>
    <scope>NUCLEOTIDE SEQUENCE [LARGE SCALE GENOMIC DNA]</scope>
    <source>
        <strain evidence="16 17">1NDH17</strain>
    </source>
</reference>
<dbReference type="RefSeq" id="WP_221574649.1">
    <property type="nucleotide sequence ID" value="NZ_JAIGNK010000005.1"/>
</dbReference>
<evidence type="ECO:0000256" key="5">
    <source>
        <dbReference type="ARBA" id="ARBA00022692"/>
    </source>
</evidence>
<comment type="caution">
    <text evidence="16">The sequence shown here is derived from an EMBL/GenBank/DDBJ whole genome shotgun (WGS) entry which is preliminary data.</text>
</comment>
<keyword evidence="3 11" id="KW-1134">Transmembrane beta strand</keyword>
<dbReference type="SUPFAM" id="SSF56935">
    <property type="entry name" value="Porins"/>
    <property type="match status" value="1"/>
</dbReference>
<dbReference type="InterPro" id="IPR000531">
    <property type="entry name" value="Beta-barrel_TonB"/>
</dbReference>
<organism evidence="16 17">
    <name type="scientific">Qipengyuania polymorpha</name>
    <dbReference type="NCBI Taxonomy" id="2867234"/>
    <lineage>
        <taxon>Bacteria</taxon>
        <taxon>Pseudomonadati</taxon>
        <taxon>Pseudomonadota</taxon>
        <taxon>Alphaproteobacteria</taxon>
        <taxon>Sphingomonadales</taxon>
        <taxon>Erythrobacteraceae</taxon>
        <taxon>Qipengyuania</taxon>
    </lineage>
</organism>
<dbReference type="Pfam" id="PF00593">
    <property type="entry name" value="TonB_dep_Rec_b-barrel"/>
    <property type="match status" value="1"/>
</dbReference>
<evidence type="ECO:0000259" key="14">
    <source>
        <dbReference type="Pfam" id="PF00593"/>
    </source>
</evidence>
<evidence type="ECO:0000313" key="16">
    <source>
        <dbReference type="EMBL" id="MBX7459253.1"/>
    </source>
</evidence>
<feature type="signal peptide" evidence="13">
    <location>
        <begin position="1"/>
        <end position="22"/>
    </location>
</feature>
<dbReference type="Gene3D" id="2.40.170.20">
    <property type="entry name" value="TonB-dependent receptor, beta-barrel domain"/>
    <property type="match status" value="3"/>
</dbReference>
<name>A0ABS7J0K4_9SPHN</name>
<comment type="subcellular location">
    <subcellularLocation>
        <location evidence="1 11">Cell outer membrane</location>
        <topology evidence="1 11">Multi-pass membrane protein</topology>
    </subcellularLocation>
</comment>
<evidence type="ECO:0000256" key="12">
    <source>
        <dbReference type="RuleBase" id="RU003357"/>
    </source>
</evidence>
<evidence type="ECO:0000256" key="9">
    <source>
        <dbReference type="ARBA" id="ARBA00023136"/>
    </source>
</evidence>
<dbReference type="Proteomes" id="UP000783253">
    <property type="component" value="Unassembled WGS sequence"/>
</dbReference>
<keyword evidence="7" id="KW-0406">Ion transport</keyword>
<sequence length="985" mass="105459">MRIRATLMAGICAGAFAVPAYAQDVTGDSSESGIVEETDGSRIIIVTAQRQAQSLQEVPIAVSAFDAEALEAQQIENSSDLQLSLPNITFTKTNFTSSSFTIRGIGDLCVGTSCDSATGIHINEMPLTNSRLFETEFFDLERVEVLRGPQGTLFGRNATSGVVNVVTAKPDLTGFGAAAEFEYGNYNSIKAKGMVNVPIGDTLGVRVAGYFLDRDGFVNNLVTGNDIDDRNMYAIRGTVMWEPTADTRLTLMGYYFEEDDARSRIQKQLCNRDPTGVLGCLPDRLGNDVTNANSTLAGVLGSNELLAIAVSPAFAPLGLGSLYGPDAFQNAVNPTDLRTVAIDYEPTYFAREEIYMATLEQDIGALTVSLTGGYTKNRIDTTTDYNLSQQDSLANNPGLLALQAFAASPTLGFAFAPVANTLIPNGPAGGVCQSATDPNGVGVFGGNSIGCFDTSLNFDRSEQDQRQYNAEINISSDFDGAFNFLVGASYLDAKISDNSYYVNSFGLDYAAGILGAAVTASGATGGTPVYRISPFYRNNTPEMNLTSYGIFGEVYLQATDRLKFTAGLRYNNDEKSLRARTLLYSDGNSTEFSGGQALIAPYSAQDITDALNYAAADFDRATPGVQEFTERDVSFDRLTGRFVADFELTPDNLLYASYSRGYKSGGINPPLSVGAVNETFAPEDVDAFEIGSKNVFGNGDLVLNLTGFYYKYSGLQLSRIISRTSVNDNIDADIWGIEAEAIVSPAANVLVNFNASYLNSEVSESKLLINPRDVSAGQDDTVIIKDISLGSNCAVTSDIGSAEQANNFVNYVNGVVLGGVLQPTTPIPSTNTTGAFSLCQALFDVAAVGGAGFGGITVSSGIPVDIQGSQLPQAPEFKFSVGAQYTHEFSNGMSLVPRVDVSYQGESYGSIFNDNINRIQGYEIVNAQLQLNGQDERWYVRGFVQNMFDSDAVTGLYVTDQSSGLFTNIFTLDPRRYGVAVGAKF</sequence>
<evidence type="ECO:0000256" key="1">
    <source>
        <dbReference type="ARBA" id="ARBA00004571"/>
    </source>
</evidence>
<proteinExistence type="inferred from homology"/>
<dbReference type="EMBL" id="JAIGNK010000005">
    <property type="protein sequence ID" value="MBX7459253.1"/>
    <property type="molecule type" value="Genomic_DNA"/>
</dbReference>
<comment type="similarity">
    <text evidence="11 12">Belongs to the TonB-dependent receptor family.</text>
</comment>
<dbReference type="PANTHER" id="PTHR32552:SF81">
    <property type="entry name" value="TONB-DEPENDENT OUTER MEMBRANE RECEPTOR"/>
    <property type="match status" value="1"/>
</dbReference>
<evidence type="ECO:0000256" key="4">
    <source>
        <dbReference type="ARBA" id="ARBA00022496"/>
    </source>
</evidence>
<accession>A0ABS7J0K4</accession>
<evidence type="ECO:0000259" key="15">
    <source>
        <dbReference type="Pfam" id="PF07715"/>
    </source>
</evidence>
<evidence type="ECO:0000313" key="17">
    <source>
        <dbReference type="Proteomes" id="UP000783253"/>
    </source>
</evidence>
<evidence type="ECO:0000256" key="13">
    <source>
        <dbReference type="SAM" id="SignalP"/>
    </source>
</evidence>
<dbReference type="InterPro" id="IPR039426">
    <property type="entry name" value="TonB-dep_rcpt-like"/>
</dbReference>
<feature type="domain" description="TonB-dependent receptor-like beta-barrel" evidence="14">
    <location>
        <begin position="358"/>
        <end position="946"/>
    </location>
</feature>
<protein>
    <submittedName>
        <fullName evidence="16">TonB-dependent receptor</fullName>
    </submittedName>
</protein>
<keyword evidence="9 11" id="KW-0472">Membrane</keyword>
<evidence type="ECO:0000256" key="8">
    <source>
        <dbReference type="ARBA" id="ARBA00023077"/>
    </source>
</evidence>
<dbReference type="InterPro" id="IPR036942">
    <property type="entry name" value="Beta-barrel_TonB_sf"/>
</dbReference>
<keyword evidence="6" id="KW-0408">Iron</keyword>
<dbReference type="Pfam" id="PF07715">
    <property type="entry name" value="Plug"/>
    <property type="match status" value="1"/>
</dbReference>
<evidence type="ECO:0000256" key="7">
    <source>
        <dbReference type="ARBA" id="ARBA00023065"/>
    </source>
</evidence>
<dbReference type="PROSITE" id="PS52016">
    <property type="entry name" value="TONB_DEPENDENT_REC_3"/>
    <property type="match status" value="1"/>
</dbReference>
<keyword evidence="16" id="KW-0675">Receptor</keyword>
<feature type="chain" id="PRO_5046504510" evidence="13">
    <location>
        <begin position="23"/>
        <end position="985"/>
    </location>
</feature>
<evidence type="ECO:0000256" key="6">
    <source>
        <dbReference type="ARBA" id="ARBA00023004"/>
    </source>
</evidence>
<feature type="domain" description="TonB-dependent receptor plug" evidence="15">
    <location>
        <begin position="55"/>
        <end position="162"/>
    </location>
</feature>
<keyword evidence="13" id="KW-0732">Signal</keyword>
<keyword evidence="8 12" id="KW-0798">TonB box</keyword>
<keyword evidence="2 11" id="KW-0813">Transport</keyword>
<dbReference type="PANTHER" id="PTHR32552">
    <property type="entry name" value="FERRICHROME IRON RECEPTOR-RELATED"/>
    <property type="match status" value="1"/>
</dbReference>
<keyword evidence="5 11" id="KW-0812">Transmembrane</keyword>
<keyword evidence="10 11" id="KW-0998">Cell outer membrane</keyword>
<evidence type="ECO:0000256" key="3">
    <source>
        <dbReference type="ARBA" id="ARBA00022452"/>
    </source>
</evidence>
<keyword evidence="4" id="KW-0410">Iron transport</keyword>
<evidence type="ECO:0000256" key="2">
    <source>
        <dbReference type="ARBA" id="ARBA00022448"/>
    </source>
</evidence>
<dbReference type="InterPro" id="IPR012910">
    <property type="entry name" value="Plug_dom"/>
</dbReference>
<evidence type="ECO:0000256" key="10">
    <source>
        <dbReference type="ARBA" id="ARBA00023237"/>
    </source>
</evidence>
<gene>
    <name evidence="16" type="ORF">K3152_13445</name>
</gene>